<reference evidence="2" key="1">
    <citation type="submission" date="2022-07" db="EMBL/GenBank/DDBJ databases">
        <title>Genome Sequence of Physisporinus lineatus.</title>
        <authorList>
            <person name="Buettner E."/>
        </authorList>
    </citation>
    <scope>NUCLEOTIDE SEQUENCE</scope>
    <source>
        <strain evidence="2">VT162</strain>
    </source>
</reference>
<feature type="compositionally biased region" description="Polar residues" evidence="1">
    <location>
        <begin position="96"/>
        <end position="134"/>
    </location>
</feature>
<sequence length="187" mass="20012">MIEPVTAIASAASTAVKLVATARNLKPSANLAQGEALLETALDRTRMLQVVKSPLVPTDTLTILEQSCLDAQTEADRLAHSFDFVHEAQELDRASRSSSNKVKSNQIQLGRTANNTTEVNEPGITTNVKATSPTVKEPDDTDLKVSETRVKELETTEATGADVHEPAPDHLITQDSRAVTSGLTSKP</sequence>
<protein>
    <submittedName>
        <fullName evidence="2">Uncharacterized protein</fullName>
    </submittedName>
</protein>
<feature type="compositionally biased region" description="Basic and acidic residues" evidence="1">
    <location>
        <begin position="136"/>
        <end position="154"/>
    </location>
</feature>
<gene>
    <name evidence="2" type="ORF">NLI96_g11176</name>
</gene>
<accession>A0AAD5YB95</accession>
<feature type="region of interest" description="Disordered" evidence="1">
    <location>
        <begin position="91"/>
        <end position="187"/>
    </location>
</feature>
<organism evidence="2 3">
    <name type="scientific">Meripilus lineatus</name>
    <dbReference type="NCBI Taxonomy" id="2056292"/>
    <lineage>
        <taxon>Eukaryota</taxon>
        <taxon>Fungi</taxon>
        <taxon>Dikarya</taxon>
        <taxon>Basidiomycota</taxon>
        <taxon>Agaricomycotina</taxon>
        <taxon>Agaricomycetes</taxon>
        <taxon>Polyporales</taxon>
        <taxon>Meripilaceae</taxon>
        <taxon>Meripilus</taxon>
    </lineage>
</organism>
<dbReference type="AlphaFoldDB" id="A0AAD5YB95"/>
<evidence type="ECO:0000256" key="1">
    <source>
        <dbReference type="SAM" id="MobiDB-lite"/>
    </source>
</evidence>
<evidence type="ECO:0000313" key="2">
    <source>
        <dbReference type="EMBL" id="KAJ3476420.1"/>
    </source>
</evidence>
<feature type="compositionally biased region" description="Polar residues" evidence="1">
    <location>
        <begin position="173"/>
        <end position="187"/>
    </location>
</feature>
<dbReference type="EMBL" id="JANAWD010000710">
    <property type="protein sequence ID" value="KAJ3476420.1"/>
    <property type="molecule type" value="Genomic_DNA"/>
</dbReference>
<keyword evidence="3" id="KW-1185">Reference proteome</keyword>
<dbReference type="Proteomes" id="UP001212997">
    <property type="component" value="Unassembled WGS sequence"/>
</dbReference>
<proteinExistence type="predicted"/>
<comment type="caution">
    <text evidence="2">The sequence shown here is derived from an EMBL/GenBank/DDBJ whole genome shotgun (WGS) entry which is preliminary data.</text>
</comment>
<evidence type="ECO:0000313" key="3">
    <source>
        <dbReference type="Proteomes" id="UP001212997"/>
    </source>
</evidence>
<name>A0AAD5YB95_9APHY</name>